<protein>
    <submittedName>
        <fullName evidence="10">Putative P-loop containing nucleoside triphosphate hydrolase, leucine-rich repeat domain, L</fullName>
    </submittedName>
</protein>
<name>A0A2P6SFW1_ROSCH</name>
<dbReference type="InterPro" id="IPR058922">
    <property type="entry name" value="WHD_DRP"/>
</dbReference>
<feature type="domain" description="Disease resistance N-terminal" evidence="7">
    <location>
        <begin position="10"/>
        <end position="100"/>
    </location>
</feature>
<dbReference type="Gramene" id="PRQ57562">
    <property type="protein sequence ID" value="PRQ57562"/>
    <property type="gene ID" value="RchiOBHm_Chr1g0349661"/>
</dbReference>
<dbReference type="Pfam" id="PF23559">
    <property type="entry name" value="WHD_DRP"/>
    <property type="match status" value="1"/>
</dbReference>
<dbReference type="Pfam" id="PF18052">
    <property type="entry name" value="Rx_N"/>
    <property type="match status" value="1"/>
</dbReference>
<dbReference type="Pfam" id="PF13855">
    <property type="entry name" value="LRR_8"/>
    <property type="match status" value="1"/>
</dbReference>
<dbReference type="InterPro" id="IPR041118">
    <property type="entry name" value="Rx_N"/>
</dbReference>
<evidence type="ECO:0000259" key="9">
    <source>
        <dbReference type="Pfam" id="PF25019"/>
    </source>
</evidence>
<evidence type="ECO:0000256" key="5">
    <source>
        <dbReference type="ARBA" id="ARBA00022840"/>
    </source>
</evidence>
<dbReference type="SMART" id="SM00369">
    <property type="entry name" value="LRR_TYP"/>
    <property type="match status" value="3"/>
</dbReference>
<dbReference type="FunFam" id="3.40.50.300:FF:001091">
    <property type="entry name" value="Probable disease resistance protein At1g61300"/>
    <property type="match status" value="1"/>
</dbReference>
<dbReference type="FunFam" id="1.10.10.10:FF:000322">
    <property type="entry name" value="Probable disease resistance protein At1g63360"/>
    <property type="match status" value="1"/>
</dbReference>
<keyword evidence="11" id="KW-1185">Reference proteome</keyword>
<dbReference type="Gene3D" id="3.40.50.300">
    <property type="entry name" value="P-loop containing nucleotide triphosphate hydrolases"/>
    <property type="match status" value="1"/>
</dbReference>
<keyword evidence="5" id="KW-0067">ATP-binding</keyword>
<feature type="domain" description="Disease resistance protein winged helix" evidence="8">
    <location>
        <begin position="424"/>
        <end position="494"/>
    </location>
</feature>
<dbReference type="InterPro" id="IPR027417">
    <property type="entry name" value="P-loop_NTPase"/>
</dbReference>
<dbReference type="GO" id="GO:0051707">
    <property type="term" value="P:response to other organism"/>
    <property type="evidence" value="ECO:0007669"/>
    <property type="project" value="UniProtKB-ARBA"/>
</dbReference>
<dbReference type="InterPro" id="IPR002182">
    <property type="entry name" value="NB-ARC"/>
</dbReference>
<dbReference type="Proteomes" id="UP000238479">
    <property type="component" value="Chromosome 1"/>
</dbReference>
<dbReference type="Pfam" id="PF00931">
    <property type="entry name" value="NB-ARC"/>
    <property type="match status" value="1"/>
</dbReference>
<evidence type="ECO:0000313" key="11">
    <source>
        <dbReference type="Proteomes" id="UP000238479"/>
    </source>
</evidence>
<dbReference type="InterPro" id="IPR042197">
    <property type="entry name" value="Apaf_helical"/>
</dbReference>
<dbReference type="GO" id="GO:0006952">
    <property type="term" value="P:defense response"/>
    <property type="evidence" value="ECO:0007669"/>
    <property type="project" value="UniProtKB-KW"/>
</dbReference>
<comment type="caution">
    <text evidence="10">The sequence shown here is derived from an EMBL/GenBank/DDBJ whole genome shotgun (WGS) entry which is preliminary data.</text>
</comment>
<dbReference type="Gene3D" id="1.20.5.4130">
    <property type="match status" value="1"/>
</dbReference>
<dbReference type="InterPro" id="IPR001611">
    <property type="entry name" value="Leu-rich_rpt"/>
</dbReference>
<dbReference type="SUPFAM" id="SSF52058">
    <property type="entry name" value="L domain-like"/>
    <property type="match status" value="1"/>
</dbReference>
<evidence type="ECO:0000259" key="6">
    <source>
        <dbReference type="Pfam" id="PF00931"/>
    </source>
</evidence>
<feature type="domain" description="R13L1/DRL21-like LRR repeat region" evidence="9">
    <location>
        <begin position="683"/>
        <end position="806"/>
    </location>
</feature>
<reference evidence="10 11" key="1">
    <citation type="journal article" date="2018" name="Nat. Genet.">
        <title>The Rosa genome provides new insights in the design of modern roses.</title>
        <authorList>
            <person name="Bendahmane M."/>
        </authorList>
    </citation>
    <scope>NUCLEOTIDE SEQUENCE [LARGE SCALE GENOMIC DNA]</scope>
    <source>
        <strain evidence="11">cv. Old Blush</strain>
    </source>
</reference>
<dbReference type="GO" id="GO:0043531">
    <property type="term" value="F:ADP binding"/>
    <property type="evidence" value="ECO:0007669"/>
    <property type="project" value="InterPro"/>
</dbReference>
<evidence type="ECO:0000313" key="10">
    <source>
        <dbReference type="EMBL" id="PRQ57562.1"/>
    </source>
</evidence>
<dbReference type="Pfam" id="PF25019">
    <property type="entry name" value="LRR_R13L1-DRL21"/>
    <property type="match status" value="1"/>
</dbReference>
<proteinExistence type="predicted"/>
<dbReference type="GO" id="GO:0005524">
    <property type="term" value="F:ATP binding"/>
    <property type="evidence" value="ECO:0007669"/>
    <property type="project" value="UniProtKB-KW"/>
</dbReference>
<dbReference type="OMA" id="CESNILP"/>
<dbReference type="SUPFAM" id="SSF52540">
    <property type="entry name" value="P-loop containing nucleoside triphosphate hydrolases"/>
    <property type="match status" value="1"/>
</dbReference>
<evidence type="ECO:0000259" key="8">
    <source>
        <dbReference type="Pfam" id="PF23559"/>
    </source>
</evidence>
<dbReference type="InterPro" id="IPR056789">
    <property type="entry name" value="LRR_R13L1-DRL21"/>
</dbReference>
<evidence type="ECO:0000256" key="2">
    <source>
        <dbReference type="ARBA" id="ARBA00022737"/>
    </source>
</evidence>
<dbReference type="EMBL" id="PDCK01000039">
    <property type="protein sequence ID" value="PRQ57562.1"/>
    <property type="molecule type" value="Genomic_DNA"/>
</dbReference>
<dbReference type="Gene3D" id="1.10.10.10">
    <property type="entry name" value="Winged helix-like DNA-binding domain superfamily/Winged helix DNA-binding domain"/>
    <property type="match status" value="1"/>
</dbReference>
<dbReference type="Gene3D" id="3.80.10.10">
    <property type="entry name" value="Ribonuclease Inhibitor"/>
    <property type="match status" value="2"/>
</dbReference>
<dbReference type="Gene3D" id="1.10.8.430">
    <property type="entry name" value="Helical domain of apoptotic protease-activating factors"/>
    <property type="match status" value="1"/>
</dbReference>
<evidence type="ECO:0000256" key="1">
    <source>
        <dbReference type="ARBA" id="ARBA00022614"/>
    </source>
</evidence>
<organism evidence="10 11">
    <name type="scientific">Rosa chinensis</name>
    <name type="common">China rose</name>
    <dbReference type="NCBI Taxonomy" id="74649"/>
    <lineage>
        <taxon>Eukaryota</taxon>
        <taxon>Viridiplantae</taxon>
        <taxon>Streptophyta</taxon>
        <taxon>Embryophyta</taxon>
        <taxon>Tracheophyta</taxon>
        <taxon>Spermatophyta</taxon>
        <taxon>Magnoliopsida</taxon>
        <taxon>eudicotyledons</taxon>
        <taxon>Gunneridae</taxon>
        <taxon>Pentapetalae</taxon>
        <taxon>rosids</taxon>
        <taxon>fabids</taxon>
        <taxon>Rosales</taxon>
        <taxon>Rosaceae</taxon>
        <taxon>Rosoideae</taxon>
        <taxon>Rosoideae incertae sedis</taxon>
        <taxon>Rosa</taxon>
    </lineage>
</organism>
<keyword evidence="3" id="KW-0547">Nucleotide-binding</keyword>
<keyword evidence="10" id="KW-0378">Hydrolase</keyword>
<keyword evidence="4" id="KW-0611">Plant defense</keyword>
<sequence length="988" mass="113137">MALELVGGAFLSSFLSVLFDRLASRQVVDFISKQKVNYGLLKKLKMKLISVNAVLDDAEEKQIRNPHVRAWLDELKDALYVAGDLLDEINTEALRGQVHNLSSTNSLDEFDKTMEHKLLETLERLEHIMKEKDEFGLIESLKDKPQPARLLEASSLVNDVDVYGREKDKKVIVDLLLSDSAINDKLSVIPVVGMGGIGKTTLAQLVYNNERVKLHFDLQAWVCVSVEFDIPRITQKLYASITSQSCGVTELDLLQVKLKELLTEKKFLLVLDDVWNENNIDWDAFMRPFESGARGSKIIVTTRSEGVSSVMGTVASHRLMQMSEEDCWLLFAKHAFKNADVLRSNPNLEVIGRQIVRKCKGLPLAAKSLGGLLRSELSIGKWENILKSDLWDLSDREMNILPALWLSYHHLPSHLKRCFAYCSIFPKGYEFKSSELVLLWMAEDLLQPKRKITLEKVGEGYFDILTSRSLFQHLFDNYRHEPIFTMHDLIHDLAKFVSGEFSIRLEEEESINIVSKARHFSYMKTSDHGFEKFEALYRAKYLRTFLPFRPYSPHQYFPMSNKVLYDLLPILQHLRVLNLSDYDIKEMPGSICNLKHLRYLDLSRSSIEKLPDALCSLYNLQTLVLRNCGAISMLPSHFGRLINLRHLDVRGTRLKKMPPNMGKLKDLQLLTDFILDKHSGCNIAELKELQKLRGALYISGLQNIIHVGDAMKANMRNKKYITELVLKWGDDIEDSQKDREILETLQPHANLKELVIEFYGGTRFPDWLGDESFTHLASVRFSDCKFCCFLPPLGQLPSLRTLWIQRLNEVVSIGPEFYGGNSNGVLKPFRSLKELRIMNMLEWREWDDISGNTEGGVFPNLCGLHVSNCPKLTEILPLDNFPTLEWLELWNLESFSGSLSQESHCIVNLFLGRLEIWGCPNFVSFPSYGRINAPKLADLDIRTCVKFRSFPEQMHTFAPFLQHLTIRNCPEFESFPEGGLPPALKSLD</sequence>
<dbReference type="AlphaFoldDB" id="A0A2P6SFW1"/>
<gene>
    <name evidence="10" type="ORF">RchiOBHm_Chr1g0349661</name>
</gene>
<feature type="domain" description="NB-ARC" evidence="6">
    <location>
        <begin position="183"/>
        <end position="339"/>
    </location>
</feature>
<evidence type="ECO:0000256" key="3">
    <source>
        <dbReference type="ARBA" id="ARBA00022741"/>
    </source>
</evidence>
<accession>A0A2P6SFW1</accession>
<dbReference type="GO" id="GO:0016787">
    <property type="term" value="F:hydrolase activity"/>
    <property type="evidence" value="ECO:0007669"/>
    <property type="project" value="UniProtKB-KW"/>
</dbReference>
<dbReference type="InterPro" id="IPR003591">
    <property type="entry name" value="Leu-rich_rpt_typical-subtyp"/>
</dbReference>
<dbReference type="InterPro" id="IPR036388">
    <property type="entry name" value="WH-like_DNA-bd_sf"/>
</dbReference>
<dbReference type="InterPro" id="IPR032675">
    <property type="entry name" value="LRR_dom_sf"/>
</dbReference>
<dbReference type="PANTHER" id="PTHR36766">
    <property type="entry name" value="PLANT BROAD-SPECTRUM MILDEW RESISTANCE PROTEIN RPW8"/>
    <property type="match status" value="1"/>
</dbReference>
<dbReference type="PRINTS" id="PR00364">
    <property type="entry name" value="DISEASERSIST"/>
</dbReference>
<evidence type="ECO:0000259" key="7">
    <source>
        <dbReference type="Pfam" id="PF18052"/>
    </source>
</evidence>
<keyword evidence="2" id="KW-0677">Repeat</keyword>
<evidence type="ECO:0000256" key="4">
    <source>
        <dbReference type="ARBA" id="ARBA00022821"/>
    </source>
</evidence>
<dbReference type="PANTHER" id="PTHR36766:SF40">
    <property type="entry name" value="DISEASE RESISTANCE PROTEIN RGA3"/>
    <property type="match status" value="1"/>
</dbReference>
<keyword evidence="1" id="KW-0433">Leucine-rich repeat</keyword>